<evidence type="ECO:0000313" key="4">
    <source>
        <dbReference type="Proteomes" id="UP000030982"/>
    </source>
</evidence>
<keyword evidence="2" id="KW-0472">Membrane</keyword>
<evidence type="ECO:0000256" key="1">
    <source>
        <dbReference type="SAM" id="MobiDB-lite"/>
    </source>
</evidence>
<protein>
    <submittedName>
        <fullName evidence="3">Uncharacterized protein</fullName>
    </submittedName>
</protein>
<organism evidence="3 4">
    <name type="scientific">Sinomonas humi</name>
    <dbReference type="NCBI Taxonomy" id="1338436"/>
    <lineage>
        <taxon>Bacteria</taxon>
        <taxon>Bacillati</taxon>
        <taxon>Actinomycetota</taxon>
        <taxon>Actinomycetes</taxon>
        <taxon>Micrococcales</taxon>
        <taxon>Micrococcaceae</taxon>
        <taxon>Sinomonas</taxon>
    </lineage>
</organism>
<accession>A0A0B2AER8</accession>
<evidence type="ECO:0000313" key="3">
    <source>
        <dbReference type="EMBL" id="KHL01740.1"/>
    </source>
</evidence>
<evidence type="ECO:0000256" key="2">
    <source>
        <dbReference type="SAM" id="Phobius"/>
    </source>
</evidence>
<sequence length="79" mass="8173">MAGNPSWGAGYHKGYDKGFGEGSVVGLIVGAGVSGAAVLATWGYPKVREALAARHMKRLEESTPVPSSDDAPDDDPNTE</sequence>
<dbReference type="Proteomes" id="UP000030982">
    <property type="component" value="Unassembled WGS sequence"/>
</dbReference>
<name>A0A0B2AER8_9MICC</name>
<dbReference type="EMBL" id="JTDL01000139">
    <property type="protein sequence ID" value="KHL01740.1"/>
    <property type="molecule type" value="Genomic_DNA"/>
</dbReference>
<dbReference type="AlphaFoldDB" id="A0A0B2AER8"/>
<comment type="caution">
    <text evidence="3">The sequence shown here is derived from an EMBL/GenBank/DDBJ whole genome shotgun (WGS) entry which is preliminary data.</text>
</comment>
<feature type="compositionally biased region" description="Acidic residues" evidence="1">
    <location>
        <begin position="70"/>
        <end position="79"/>
    </location>
</feature>
<feature type="region of interest" description="Disordered" evidence="1">
    <location>
        <begin position="55"/>
        <end position="79"/>
    </location>
</feature>
<keyword evidence="2" id="KW-0812">Transmembrane</keyword>
<proteinExistence type="predicted"/>
<reference evidence="3 4" key="1">
    <citation type="submission" date="2014-09" db="EMBL/GenBank/DDBJ databases">
        <title>Genome sequence of Sinomonas sp. MUSC 117.</title>
        <authorList>
            <person name="Lee L.-H."/>
        </authorList>
    </citation>
    <scope>NUCLEOTIDE SEQUENCE [LARGE SCALE GENOMIC DNA]</scope>
    <source>
        <strain evidence="3 4">MUSC 117</strain>
    </source>
</reference>
<gene>
    <name evidence="3" type="ORF">LK10_14770</name>
</gene>
<feature type="transmembrane region" description="Helical" evidence="2">
    <location>
        <begin position="24"/>
        <end position="44"/>
    </location>
</feature>
<dbReference type="RefSeq" id="WP_043125192.1">
    <property type="nucleotide sequence ID" value="NZ_JTDL01000139.1"/>
</dbReference>
<keyword evidence="4" id="KW-1185">Reference proteome</keyword>
<keyword evidence="2" id="KW-1133">Transmembrane helix</keyword>